<accession>A0ABX8H3I7</accession>
<reference evidence="2 3" key="1">
    <citation type="submission" date="2021-05" db="EMBL/GenBank/DDBJ databases">
        <title>Comparative genomic studies on the polysaccharide-degrading batcterial strains of the Flammeovirga genus.</title>
        <authorList>
            <person name="Zewei F."/>
            <person name="Zheng Z."/>
            <person name="Yu L."/>
            <person name="Ruyue G."/>
            <person name="Yanhong M."/>
            <person name="Yuanyuan C."/>
            <person name="Jingyan G."/>
            <person name="Wenjun H."/>
        </authorList>
    </citation>
    <scope>NUCLEOTIDE SEQUENCE [LARGE SCALE GENOMIC DNA]</scope>
    <source>
        <strain evidence="2 3">YS10</strain>
    </source>
</reference>
<organism evidence="2 3">
    <name type="scientific">Flammeovirga kamogawensis</name>
    <dbReference type="NCBI Taxonomy" id="373891"/>
    <lineage>
        <taxon>Bacteria</taxon>
        <taxon>Pseudomonadati</taxon>
        <taxon>Bacteroidota</taxon>
        <taxon>Cytophagia</taxon>
        <taxon>Cytophagales</taxon>
        <taxon>Flammeovirgaceae</taxon>
        <taxon>Flammeovirga</taxon>
    </lineage>
</organism>
<feature type="chain" id="PRO_5045580858" evidence="1">
    <location>
        <begin position="21"/>
        <end position="203"/>
    </location>
</feature>
<feature type="signal peptide" evidence="1">
    <location>
        <begin position="1"/>
        <end position="20"/>
    </location>
</feature>
<dbReference type="Proteomes" id="UP000682802">
    <property type="component" value="Chromosome 2"/>
</dbReference>
<gene>
    <name evidence="2" type="ORF">KM029_21290</name>
</gene>
<evidence type="ECO:0000313" key="3">
    <source>
        <dbReference type="Proteomes" id="UP000682802"/>
    </source>
</evidence>
<keyword evidence="1" id="KW-0732">Signal</keyword>
<evidence type="ECO:0000256" key="1">
    <source>
        <dbReference type="SAM" id="SignalP"/>
    </source>
</evidence>
<evidence type="ECO:0000313" key="2">
    <source>
        <dbReference type="EMBL" id="QWG10219.1"/>
    </source>
</evidence>
<protein>
    <submittedName>
        <fullName evidence="2">Uncharacterized protein</fullName>
    </submittedName>
</protein>
<keyword evidence="3" id="KW-1185">Reference proteome</keyword>
<name>A0ABX8H3I7_9BACT</name>
<dbReference type="EMBL" id="CP076129">
    <property type="protein sequence ID" value="QWG10219.1"/>
    <property type="molecule type" value="Genomic_DNA"/>
</dbReference>
<dbReference type="RefSeq" id="WP_144075831.1">
    <property type="nucleotide sequence ID" value="NZ_CP076129.1"/>
</dbReference>
<proteinExistence type="predicted"/>
<sequence length="203" mass="23616">MKNLFILFFALTFGSFSAQAQENTVQDTSSETSIVKEQKGIQLYKELYTDMDGIEVHNYITNELKGKREFNGDYSIMFLEEEAFLKPIFENNSLIKIQVVFQNEDVEAVYASLRGIEQAFNQIEEWDQTKTEEFVWLFKKQFEEKINNKNELTIYSAGVFHDEIGHGWHATLQINPRLDETAELNDEELAQKTALIQSDMFAK</sequence>